<dbReference type="PANTHER" id="PTHR43280">
    <property type="entry name" value="ARAC-FAMILY TRANSCRIPTIONAL REGULATOR"/>
    <property type="match status" value="1"/>
</dbReference>
<organism evidence="5">
    <name type="scientific">Xanthomonas sp. 10-10</name>
    <dbReference type="NCBI Taxonomy" id="3115848"/>
    <lineage>
        <taxon>Bacteria</taxon>
        <taxon>Pseudomonadati</taxon>
        <taxon>Pseudomonadota</taxon>
        <taxon>Gammaproteobacteria</taxon>
        <taxon>Lysobacterales</taxon>
        <taxon>Lysobacteraceae</taxon>
        <taxon>Xanthomonas</taxon>
    </lineage>
</organism>
<keyword evidence="1" id="KW-0805">Transcription regulation</keyword>
<evidence type="ECO:0000313" key="5">
    <source>
        <dbReference type="EMBL" id="XBS39851.1"/>
    </source>
</evidence>
<proteinExistence type="predicted"/>
<dbReference type="Gene3D" id="1.10.10.60">
    <property type="entry name" value="Homeodomain-like"/>
    <property type="match status" value="1"/>
</dbReference>
<protein>
    <submittedName>
        <fullName evidence="5">AraC family transcriptional regulator</fullName>
    </submittedName>
</protein>
<reference evidence="5" key="1">
    <citation type="submission" date="2024-02" db="EMBL/GenBank/DDBJ databases">
        <title>Complete genome sequence of Xanthomonas sp. 10-10.</title>
        <authorList>
            <person name="Biessy A."/>
            <person name="Ciotola M."/>
            <person name="Cadieux M."/>
            <person name="Soufiane B."/>
            <person name="Laforest M."/>
            <person name="Filion M."/>
        </authorList>
    </citation>
    <scope>NUCLEOTIDE SEQUENCE</scope>
    <source>
        <strain evidence="5">10-10</strain>
    </source>
</reference>
<name>A0AAU7PDP0_9XANT</name>
<dbReference type="PROSITE" id="PS01124">
    <property type="entry name" value="HTH_ARAC_FAMILY_2"/>
    <property type="match status" value="1"/>
</dbReference>
<dbReference type="SUPFAM" id="SSF51215">
    <property type="entry name" value="Regulatory protein AraC"/>
    <property type="match status" value="1"/>
</dbReference>
<dbReference type="GO" id="GO:0043565">
    <property type="term" value="F:sequence-specific DNA binding"/>
    <property type="evidence" value="ECO:0007669"/>
    <property type="project" value="InterPro"/>
</dbReference>
<dbReference type="Pfam" id="PF02311">
    <property type="entry name" value="AraC_binding"/>
    <property type="match status" value="1"/>
</dbReference>
<dbReference type="InterPro" id="IPR037923">
    <property type="entry name" value="HTH-like"/>
</dbReference>
<keyword evidence="2" id="KW-0238">DNA-binding</keyword>
<dbReference type="Pfam" id="PF12833">
    <property type="entry name" value="HTH_18"/>
    <property type="match status" value="1"/>
</dbReference>
<accession>A0AAU7PDP0</accession>
<dbReference type="EMBL" id="CP144460">
    <property type="protein sequence ID" value="XBS39851.1"/>
    <property type="molecule type" value="Genomic_DNA"/>
</dbReference>
<dbReference type="PANTHER" id="PTHR43280:SF32">
    <property type="entry name" value="TRANSCRIPTIONAL REGULATORY PROTEIN"/>
    <property type="match status" value="1"/>
</dbReference>
<dbReference type="InterPro" id="IPR009057">
    <property type="entry name" value="Homeodomain-like_sf"/>
</dbReference>
<dbReference type="RefSeq" id="WP_349657572.1">
    <property type="nucleotide sequence ID" value="NZ_CP144460.1"/>
</dbReference>
<feature type="domain" description="HTH araC/xylS-type" evidence="4">
    <location>
        <begin position="193"/>
        <end position="291"/>
    </location>
</feature>
<sequence length="293" mass="33109">MALKGLDITHLGYAPSGRELDVEVLLFADIVRRSPIEKVRATHRYDFHMLVLVTDGICLQMVDFEPVPCAAGSVVVLRPGQVHSFGDQTHWNGWLVFFRSEFLPAISDVPSNLMPLRMLERMPVHRVVCEDDFALMTNAVMAMGEDAKCDASTKVVHTLLRYQLCTLILRLDILDARRSVQASFRSSTSKRFAKFNELLQTRLARWHAVNLYADALGCSEKSLNRATKDAVGLSAKEVIVQRLILEAKRLLAHTDRPIYRVADSLGFEESTNFSKFFRNYVGQGPAEFRSAHR</sequence>
<dbReference type="SUPFAM" id="SSF46689">
    <property type="entry name" value="Homeodomain-like"/>
    <property type="match status" value="1"/>
</dbReference>
<dbReference type="SMART" id="SM00342">
    <property type="entry name" value="HTH_ARAC"/>
    <property type="match status" value="1"/>
</dbReference>
<dbReference type="InterPro" id="IPR018060">
    <property type="entry name" value="HTH_AraC"/>
</dbReference>
<dbReference type="AlphaFoldDB" id="A0AAU7PDP0"/>
<evidence type="ECO:0000259" key="4">
    <source>
        <dbReference type="PROSITE" id="PS01124"/>
    </source>
</evidence>
<evidence type="ECO:0000256" key="3">
    <source>
        <dbReference type="ARBA" id="ARBA00023163"/>
    </source>
</evidence>
<dbReference type="InterPro" id="IPR003313">
    <property type="entry name" value="AraC-bd"/>
</dbReference>
<keyword evidence="3" id="KW-0804">Transcription</keyword>
<evidence type="ECO:0000256" key="1">
    <source>
        <dbReference type="ARBA" id="ARBA00023015"/>
    </source>
</evidence>
<dbReference type="GO" id="GO:0003700">
    <property type="term" value="F:DNA-binding transcription factor activity"/>
    <property type="evidence" value="ECO:0007669"/>
    <property type="project" value="InterPro"/>
</dbReference>
<evidence type="ECO:0000256" key="2">
    <source>
        <dbReference type="ARBA" id="ARBA00023125"/>
    </source>
</evidence>
<gene>
    <name evidence="5" type="ORF">VZ068_10305</name>
</gene>